<dbReference type="KEGG" id="ehx:EMIHUDRAFT_215531"/>
<dbReference type="HOGENOM" id="CLU_1910602_0_0_1"/>
<reference evidence="3" key="1">
    <citation type="journal article" date="2013" name="Nature">
        <title>Pan genome of the phytoplankton Emiliania underpins its global distribution.</title>
        <authorList>
            <person name="Read B.A."/>
            <person name="Kegel J."/>
            <person name="Klute M.J."/>
            <person name="Kuo A."/>
            <person name="Lefebvre S.C."/>
            <person name="Maumus F."/>
            <person name="Mayer C."/>
            <person name="Miller J."/>
            <person name="Monier A."/>
            <person name="Salamov A."/>
            <person name="Young J."/>
            <person name="Aguilar M."/>
            <person name="Claverie J.M."/>
            <person name="Frickenhaus S."/>
            <person name="Gonzalez K."/>
            <person name="Herman E.K."/>
            <person name="Lin Y.C."/>
            <person name="Napier J."/>
            <person name="Ogata H."/>
            <person name="Sarno A.F."/>
            <person name="Shmutz J."/>
            <person name="Schroeder D."/>
            <person name="de Vargas C."/>
            <person name="Verret F."/>
            <person name="von Dassow P."/>
            <person name="Valentin K."/>
            <person name="Van de Peer Y."/>
            <person name="Wheeler G."/>
            <person name="Dacks J.B."/>
            <person name="Delwiche C.F."/>
            <person name="Dyhrman S.T."/>
            <person name="Glockner G."/>
            <person name="John U."/>
            <person name="Richards T."/>
            <person name="Worden A.Z."/>
            <person name="Zhang X."/>
            <person name="Grigoriev I.V."/>
            <person name="Allen A.E."/>
            <person name="Bidle K."/>
            <person name="Borodovsky M."/>
            <person name="Bowler C."/>
            <person name="Brownlee C."/>
            <person name="Cock J.M."/>
            <person name="Elias M."/>
            <person name="Gladyshev V.N."/>
            <person name="Groth M."/>
            <person name="Guda C."/>
            <person name="Hadaegh A."/>
            <person name="Iglesias-Rodriguez M.D."/>
            <person name="Jenkins J."/>
            <person name="Jones B.M."/>
            <person name="Lawson T."/>
            <person name="Leese F."/>
            <person name="Lindquist E."/>
            <person name="Lobanov A."/>
            <person name="Lomsadze A."/>
            <person name="Malik S.B."/>
            <person name="Marsh M.E."/>
            <person name="Mackinder L."/>
            <person name="Mock T."/>
            <person name="Mueller-Roeber B."/>
            <person name="Pagarete A."/>
            <person name="Parker M."/>
            <person name="Probert I."/>
            <person name="Quesneville H."/>
            <person name="Raines C."/>
            <person name="Rensing S.A."/>
            <person name="Riano-Pachon D.M."/>
            <person name="Richier S."/>
            <person name="Rokitta S."/>
            <person name="Shiraiwa Y."/>
            <person name="Soanes D.M."/>
            <person name="van der Giezen M."/>
            <person name="Wahlund T.M."/>
            <person name="Williams B."/>
            <person name="Wilson W."/>
            <person name="Wolfe G."/>
            <person name="Wurch L.L."/>
        </authorList>
    </citation>
    <scope>NUCLEOTIDE SEQUENCE</scope>
</reference>
<organism evidence="2 3">
    <name type="scientific">Emiliania huxleyi (strain CCMP1516)</name>
    <dbReference type="NCBI Taxonomy" id="280463"/>
    <lineage>
        <taxon>Eukaryota</taxon>
        <taxon>Haptista</taxon>
        <taxon>Haptophyta</taxon>
        <taxon>Prymnesiophyceae</taxon>
        <taxon>Isochrysidales</taxon>
        <taxon>Noelaerhabdaceae</taxon>
        <taxon>Emiliania</taxon>
    </lineage>
</organism>
<dbReference type="EnsemblProtists" id="EOD10724">
    <property type="protein sequence ID" value="EOD10724"/>
    <property type="gene ID" value="EMIHUDRAFT_215531"/>
</dbReference>
<dbReference type="RefSeq" id="XP_005763153.1">
    <property type="nucleotide sequence ID" value="XM_005763096.1"/>
</dbReference>
<sequence length="133" mass="14992">MTLRHTLADPSRREPQNEEELDRAEPKLTRVKSMDGRLESTASDDGSPPPRLRKNVSFGDLSITRIPSASDLTATEKKAAFFQRSDYRSFGVAESKLRRKLGISMQGIPSKAEEKRVTDHLCSEEEQERCLVS</sequence>
<feature type="compositionally biased region" description="Basic and acidic residues" evidence="1">
    <location>
        <begin position="23"/>
        <end position="38"/>
    </location>
</feature>
<feature type="compositionally biased region" description="Basic and acidic residues" evidence="1">
    <location>
        <begin position="1"/>
        <end position="16"/>
    </location>
</feature>
<evidence type="ECO:0000256" key="1">
    <source>
        <dbReference type="SAM" id="MobiDB-lite"/>
    </source>
</evidence>
<reference evidence="2" key="2">
    <citation type="submission" date="2024-10" db="UniProtKB">
        <authorList>
            <consortium name="EnsemblProtists"/>
        </authorList>
    </citation>
    <scope>IDENTIFICATION</scope>
</reference>
<evidence type="ECO:0000313" key="2">
    <source>
        <dbReference type="EnsemblProtists" id="EOD10724"/>
    </source>
</evidence>
<dbReference type="GeneID" id="17256802"/>
<feature type="region of interest" description="Disordered" evidence="1">
    <location>
        <begin position="1"/>
        <end position="58"/>
    </location>
</feature>
<keyword evidence="3" id="KW-1185">Reference proteome</keyword>
<protein>
    <submittedName>
        <fullName evidence="2">Uncharacterized protein</fullName>
    </submittedName>
</protein>
<dbReference type="Proteomes" id="UP000013827">
    <property type="component" value="Unassembled WGS sequence"/>
</dbReference>
<accession>A0A0D3IHI9</accession>
<proteinExistence type="predicted"/>
<name>A0A0D3IHI9_EMIH1</name>
<dbReference type="PaxDb" id="2903-EOD10724"/>
<dbReference type="AlphaFoldDB" id="A0A0D3IHI9"/>
<evidence type="ECO:0000313" key="3">
    <source>
        <dbReference type="Proteomes" id="UP000013827"/>
    </source>
</evidence>